<evidence type="ECO:0000313" key="3">
    <source>
        <dbReference type="EMBL" id="ACL15734.1"/>
    </source>
</evidence>
<name>B8GJT0_METPE</name>
<dbReference type="CDD" id="cd00761">
    <property type="entry name" value="Glyco_tranf_GTA_type"/>
    <property type="match status" value="1"/>
</dbReference>
<dbReference type="OrthoDB" id="112443at2157"/>
<dbReference type="Proteomes" id="UP000002457">
    <property type="component" value="Chromosome"/>
</dbReference>
<dbReference type="GeneID" id="7272658"/>
<organism evidence="3 4">
    <name type="scientific">Methanosphaerula palustris (strain ATCC BAA-1556 / DSM 19958 / E1-9c)</name>
    <dbReference type="NCBI Taxonomy" id="521011"/>
    <lineage>
        <taxon>Archaea</taxon>
        <taxon>Methanobacteriati</taxon>
        <taxon>Methanobacteriota</taxon>
        <taxon>Stenosarchaea group</taxon>
        <taxon>Methanomicrobia</taxon>
        <taxon>Methanomicrobiales</taxon>
        <taxon>Methanoregulaceae</taxon>
        <taxon>Methanosphaerula</taxon>
    </lineage>
</organism>
<keyword evidence="3" id="KW-0808">Transferase</keyword>
<dbReference type="Pfam" id="PF00535">
    <property type="entry name" value="Glycos_transf_2"/>
    <property type="match status" value="1"/>
</dbReference>
<evidence type="ECO:0000259" key="2">
    <source>
        <dbReference type="Pfam" id="PF00535"/>
    </source>
</evidence>
<dbReference type="SUPFAM" id="SSF53448">
    <property type="entry name" value="Nucleotide-diphospho-sugar transferases"/>
    <property type="match status" value="1"/>
</dbReference>
<gene>
    <name evidence="3" type="ordered locus">Mpal_0353</name>
</gene>
<dbReference type="eggNOG" id="arCOG01385">
    <property type="taxonomic scope" value="Archaea"/>
</dbReference>
<dbReference type="InterPro" id="IPR029044">
    <property type="entry name" value="Nucleotide-diphossugar_trans"/>
</dbReference>
<dbReference type="GO" id="GO:0016740">
    <property type="term" value="F:transferase activity"/>
    <property type="evidence" value="ECO:0007669"/>
    <property type="project" value="UniProtKB-KW"/>
</dbReference>
<keyword evidence="1" id="KW-0472">Membrane</keyword>
<dbReference type="Gene3D" id="3.90.550.10">
    <property type="entry name" value="Spore Coat Polysaccharide Biosynthesis Protein SpsA, Chain A"/>
    <property type="match status" value="1"/>
</dbReference>
<dbReference type="RefSeq" id="WP_012617053.1">
    <property type="nucleotide sequence ID" value="NC_011832.1"/>
</dbReference>
<dbReference type="KEGG" id="mpl:Mpal_0353"/>
<protein>
    <submittedName>
        <fullName evidence="3">Glycosyl transferase family 2</fullName>
    </submittedName>
</protein>
<dbReference type="PANTHER" id="PTHR43630">
    <property type="entry name" value="POLY-BETA-1,6-N-ACETYL-D-GLUCOSAMINE SYNTHASE"/>
    <property type="match status" value="1"/>
</dbReference>
<dbReference type="HOGENOM" id="CLU_914027_0_0_2"/>
<keyword evidence="4" id="KW-1185">Reference proteome</keyword>
<sequence>MKNDGVYIFVEPPLNILQCKQIDFEHPPLVSFVIPVYNSERTIEKCLKSIQDQDYPNKEIIIVDNGSSDNTLSIVKKFTDEIFFDDGTLGSVRQTGIDNMQGQIAGIFDSDVYLPHKKWLSNAIWYFNYSEDIATIWPKMKAPLNGPLFQRLYFNLAYLILEDRIDKNRGIMGGGGALINKKAIDETGGYDRNVHWGEDFDLASKLKNKGYKIIYLKDAVYHDTDMGLSISKFIKKQIRGASSLSTNSKTKMNLSKRDMVYENFFLGTKGMIFGLLKERDISWLLFPLLVFLRMQIFLYVHLCKLLNVPQEK</sequence>
<proteinExistence type="predicted"/>
<keyword evidence="1" id="KW-1133">Transmembrane helix</keyword>
<feature type="domain" description="Glycosyltransferase 2-like" evidence="2">
    <location>
        <begin position="31"/>
        <end position="186"/>
    </location>
</feature>
<dbReference type="EMBL" id="CP001338">
    <property type="protein sequence ID" value="ACL15734.1"/>
    <property type="molecule type" value="Genomic_DNA"/>
</dbReference>
<accession>B8GJT0</accession>
<evidence type="ECO:0000256" key="1">
    <source>
        <dbReference type="SAM" id="Phobius"/>
    </source>
</evidence>
<dbReference type="PANTHER" id="PTHR43630:SF2">
    <property type="entry name" value="GLYCOSYLTRANSFERASE"/>
    <property type="match status" value="1"/>
</dbReference>
<dbReference type="STRING" id="521011.Mpal_0353"/>
<dbReference type="AlphaFoldDB" id="B8GJT0"/>
<keyword evidence="1" id="KW-0812">Transmembrane</keyword>
<feature type="transmembrane region" description="Helical" evidence="1">
    <location>
        <begin position="282"/>
        <end position="302"/>
    </location>
</feature>
<reference evidence="3 4" key="1">
    <citation type="journal article" date="2015" name="Genome Announc.">
        <title>Complete Genome Sequence of Methanosphaerula palustris E1-9CT, a Hydrogenotrophic Methanogen Isolated from a Minerotrophic Fen Peatland.</title>
        <authorList>
            <person name="Cadillo-Quiroz H."/>
            <person name="Browne P."/>
            <person name="Kyrpides N."/>
            <person name="Woyke T."/>
            <person name="Goodwin L."/>
            <person name="Detter C."/>
            <person name="Yavitt J.B."/>
            <person name="Zinder S.H."/>
        </authorList>
    </citation>
    <scope>NUCLEOTIDE SEQUENCE [LARGE SCALE GENOMIC DNA]</scope>
    <source>
        <strain evidence="4">ATCC BAA-1556 / DSM 19958 / E1-9c</strain>
    </source>
</reference>
<dbReference type="CAZy" id="GT2">
    <property type="family name" value="Glycosyltransferase Family 2"/>
</dbReference>
<evidence type="ECO:0000313" key="4">
    <source>
        <dbReference type="Proteomes" id="UP000002457"/>
    </source>
</evidence>
<dbReference type="InterPro" id="IPR001173">
    <property type="entry name" value="Glyco_trans_2-like"/>
</dbReference>